<organism evidence="1 2">
    <name type="scientific">Chitiniphilus purpureus</name>
    <dbReference type="NCBI Taxonomy" id="2981137"/>
    <lineage>
        <taxon>Bacteria</taxon>
        <taxon>Pseudomonadati</taxon>
        <taxon>Pseudomonadota</taxon>
        <taxon>Betaproteobacteria</taxon>
        <taxon>Neisseriales</taxon>
        <taxon>Chitinibacteraceae</taxon>
        <taxon>Chitiniphilus</taxon>
    </lineage>
</organism>
<dbReference type="EMBL" id="CP106753">
    <property type="protein sequence ID" value="UXY14974.1"/>
    <property type="molecule type" value="Genomic_DNA"/>
</dbReference>
<accession>A0ABY6DKT8</accession>
<keyword evidence="2" id="KW-1185">Reference proteome</keyword>
<evidence type="ECO:0000313" key="2">
    <source>
        <dbReference type="Proteomes" id="UP001061302"/>
    </source>
</evidence>
<sequence length="89" mass="9754">MSTTPLDPLIETQETGGLHRYLDTVEAALDYAFAKKQSRHTPNPETWSVVLTTLAHAISSKAPEDLAVAHRKLTDAIGQTLRATGRAHY</sequence>
<dbReference type="Proteomes" id="UP001061302">
    <property type="component" value="Chromosome"/>
</dbReference>
<protein>
    <submittedName>
        <fullName evidence="1">Uncharacterized protein</fullName>
    </submittedName>
</protein>
<reference evidence="1" key="1">
    <citation type="submission" date="2022-10" db="EMBL/GenBank/DDBJ databases">
        <title>Chitiniphilus purpureus sp. nov., a novel chitin-degrading bacterium isolated from crawfish pond sediment.</title>
        <authorList>
            <person name="Li K."/>
        </authorList>
    </citation>
    <scope>NUCLEOTIDE SEQUENCE</scope>
    <source>
        <strain evidence="1">CD1</strain>
    </source>
</reference>
<proteinExistence type="predicted"/>
<dbReference type="RefSeq" id="WP_263124330.1">
    <property type="nucleotide sequence ID" value="NZ_CP106753.1"/>
</dbReference>
<gene>
    <name evidence="1" type="ORF">N8I74_16880</name>
</gene>
<name>A0ABY6DKT8_9NEIS</name>
<evidence type="ECO:0000313" key="1">
    <source>
        <dbReference type="EMBL" id="UXY14974.1"/>
    </source>
</evidence>